<sequence length="127" mass="14045">MTDQEIIEMFEEEFGAQDLDVADAEVISFARALLAKADEEIKVLHTKLAGETLRADQGWTRYEAANTARLNSDAALAKAVPEGFVVVPKEPTEGMLRPFYNCPPEELRMGYVAMLMVSPSPEGEKKP</sequence>
<keyword evidence="2" id="KW-1185">Reference proteome</keyword>
<dbReference type="RefSeq" id="WP_402701460.1">
    <property type="nucleotide sequence ID" value="NZ_JBIUZV010000008.1"/>
</dbReference>
<reference evidence="1 2" key="1">
    <citation type="submission" date="2024-10" db="EMBL/GenBank/DDBJ databases">
        <title>The Natural Products Discovery Center: Release of the First 8490 Sequenced Strains for Exploring Actinobacteria Biosynthetic Diversity.</title>
        <authorList>
            <person name="Kalkreuter E."/>
            <person name="Kautsar S.A."/>
            <person name="Yang D."/>
            <person name="Bader C.D."/>
            <person name="Teijaro C.N."/>
            <person name="Fluegel L."/>
            <person name="Davis C.M."/>
            <person name="Simpson J.R."/>
            <person name="Lauterbach L."/>
            <person name="Steele A.D."/>
            <person name="Gui C."/>
            <person name="Meng S."/>
            <person name="Li G."/>
            <person name="Viehrig K."/>
            <person name="Ye F."/>
            <person name="Su P."/>
            <person name="Kiefer A.F."/>
            <person name="Nichols A."/>
            <person name="Cepeda A.J."/>
            <person name="Yan W."/>
            <person name="Fan B."/>
            <person name="Jiang Y."/>
            <person name="Adhikari A."/>
            <person name="Zheng C.-J."/>
            <person name="Schuster L."/>
            <person name="Cowan T.M."/>
            <person name="Smanski M.J."/>
            <person name="Chevrette M.G."/>
            <person name="De Carvalho L.P.S."/>
            <person name="Shen B."/>
        </authorList>
    </citation>
    <scope>NUCLEOTIDE SEQUENCE [LARGE SCALE GENOMIC DNA]</scope>
    <source>
        <strain evidence="1 2">NPDC087045</strain>
    </source>
</reference>
<protein>
    <submittedName>
        <fullName evidence="1">Uncharacterized protein</fullName>
    </submittedName>
</protein>
<evidence type="ECO:0000313" key="1">
    <source>
        <dbReference type="EMBL" id="MFJ3047027.1"/>
    </source>
</evidence>
<gene>
    <name evidence="1" type="ORF">ACIPEN_14445</name>
</gene>
<proteinExistence type="predicted"/>
<dbReference type="EMBL" id="JBIUZV010000008">
    <property type="protein sequence ID" value="MFJ3047027.1"/>
    <property type="molecule type" value="Genomic_DNA"/>
</dbReference>
<organism evidence="1 2">
    <name type="scientific">Herbaspirillum chlorophenolicum</name>
    <dbReference type="NCBI Taxonomy" id="211589"/>
    <lineage>
        <taxon>Bacteria</taxon>
        <taxon>Pseudomonadati</taxon>
        <taxon>Pseudomonadota</taxon>
        <taxon>Betaproteobacteria</taxon>
        <taxon>Burkholderiales</taxon>
        <taxon>Oxalobacteraceae</taxon>
        <taxon>Herbaspirillum</taxon>
    </lineage>
</organism>
<accession>A0ABW8F165</accession>
<dbReference type="Proteomes" id="UP001617427">
    <property type="component" value="Unassembled WGS sequence"/>
</dbReference>
<evidence type="ECO:0000313" key="2">
    <source>
        <dbReference type="Proteomes" id="UP001617427"/>
    </source>
</evidence>
<comment type="caution">
    <text evidence="1">The sequence shown here is derived from an EMBL/GenBank/DDBJ whole genome shotgun (WGS) entry which is preliminary data.</text>
</comment>
<name>A0ABW8F165_9BURK</name>